<dbReference type="EMBL" id="UOGA01000114">
    <property type="protein sequence ID" value="VAX18054.1"/>
    <property type="molecule type" value="Genomic_DNA"/>
</dbReference>
<proteinExistence type="predicted"/>
<dbReference type="GO" id="GO:0003700">
    <property type="term" value="F:DNA-binding transcription factor activity"/>
    <property type="evidence" value="ECO:0007669"/>
    <property type="project" value="TreeGrafter"/>
</dbReference>
<dbReference type="PANTHER" id="PTHR24567">
    <property type="entry name" value="CRP FAMILY TRANSCRIPTIONAL REGULATORY PROTEIN"/>
    <property type="match status" value="1"/>
</dbReference>
<dbReference type="AlphaFoldDB" id="A0A3B1C214"/>
<dbReference type="Gene3D" id="2.60.120.10">
    <property type="entry name" value="Jelly Rolls"/>
    <property type="match status" value="1"/>
</dbReference>
<protein>
    <recommendedName>
        <fullName evidence="1">Cyclic nucleotide-binding domain-containing protein</fullName>
    </recommendedName>
</protein>
<dbReference type="PANTHER" id="PTHR24567:SF74">
    <property type="entry name" value="HTH-TYPE TRANSCRIPTIONAL REGULATOR ARCR"/>
    <property type="match status" value="1"/>
</dbReference>
<dbReference type="InterPro" id="IPR018490">
    <property type="entry name" value="cNMP-bd_dom_sf"/>
</dbReference>
<dbReference type="InterPro" id="IPR000595">
    <property type="entry name" value="cNMP-bd_dom"/>
</dbReference>
<dbReference type="PROSITE" id="PS00889">
    <property type="entry name" value="CNMP_BINDING_2"/>
    <property type="match status" value="1"/>
</dbReference>
<sequence>MGKSGDDITALMLEAPQFNTLSQAELEILGKHIFRKNVSENTVLCEEGSSGDSLFYVVTGKIEIRKESIDGRQTVLARFNKGASVGEMSLIEHSPRSATATAIEDSELLILTRKSFDELIESEPLIGIKILKNIAKSLSTRLRYTSGRFADVFK</sequence>
<evidence type="ECO:0000259" key="1">
    <source>
        <dbReference type="PROSITE" id="PS50042"/>
    </source>
</evidence>
<accession>A0A3B1C214</accession>
<dbReference type="GO" id="GO:0005829">
    <property type="term" value="C:cytosol"/>
    <property type="evidence" value="ECO:0007669"/>
    <property type="project" value="TreeGrafter"/>
</dbReference>
<dbReference type="InterPro" id="IPR014710">
    <property type="entry name" value="RmlC-like_jellyroll"/>
</dbReference>
<dbReference type="CDD" id="cd00038">
    <property type="entry name" value="CAP_ED"/>
    <property type="match status" value="1"/>
</dbReference>
<dbReference type="InterPro" id="IPR050397">
    <property type="entry name" value="Env_Response_Regulators"/>
</dbReference>
<evidence type="ECO:0000313" key="2">
    <source>
        <dbReference type="EMBL" id="VAX18054.1"/>
    </source>
</evidence>
<gene>
    <name evidence="2" type="ORF">MNBD_NITROSPINAE04-1411</name>
</gene>
<dbReference type="InterPro" id="IPR018488">
    <property type="entry name" value="cNMP-bd_CS"/>
</dbReference>
<dbReference type="Pfam" id="PF00027">
    <property type="entry name" value="cNMP_binding"/>
    <property type="match status" value="1"/>
</dbReference>
<name>A0A3B1C214_9ZZZZ</name>
<reference evidence="2" key="1">
    <citation type="submission" date="2018-06" db="EMBL/GenBank/DDBJ databases">
        <authorList>
            <person name="Zhirakovskaya E."/>
        </authorList>
    </citation>
    <scope>NUCLEOTIDE SEQUENCE</scope>
</reference>
<dbReference type="PROSITE" id="PS50042">
    <property type="entry name" value="CNMP_BINDING_3"/>
    <property type="match status" value="1"/>
</dbReference>
<organism evidence="2">
    <name type="scientific">hydrothermal vent metagenome</name>
    <dbReference type="NCBI Taxonomy" id="652676"/>
    <lineage>
        <taxon>unclassified sequences</taxon>
        <taxon>metagenomes</taxon>
        <taxon>ecological metagenomes</taxon>
    </lineage>
</organism>
<dbReference type="SUPFAM" id="SSF51206">
    <property type="entry name" value="cAMP-binding domain-like"/>
    <property type="match status" value="1"/>
</dbReference>
<dbReference type="SMART" id="SM00100">
    <property type="entry name" value="cNMP"/>
    <property type="match status" value="1"/>
</dbReference>
<feature type="domain" description="Cyclic nucleotide-binding" evidence="1">
    <location>
        <begin position="17"/>
        <end position="137"/>
    </location>
</feature>